<evidence type="ECO:0000313" key="1">
    <source>
        <dbReference type="EMBL" id="RNF34125.1"/>
    </source>
</evidence>
<organism evidence="1 2">
    <name type="scientific">Paracoccus methylarcula</name>
    <dbReference type="NCBI Taxonomy" id="72022"/>
    <lineage>
        <taxon>Bacteria</taxon>
        <taxon>Pseudomonadati</taxon>
        <taxon>Pseudomonadota</taxon>
        <taxon>Alphaproteobacteria</taxon>
        <taxon>Rhodobacterales</taxon>
        <taxon>Paracoccaceae</taxon>
        <taxon>Paracoccus</taxon>
    </lineage>
</organism>
<gene>
    <name evidence="1" type="ORF">A7A09_011950</name>
</gene>
<dbReference type="RefSeq" id="WP_106691632.1">
    <property type="nucleotide sequence ID" value="NZ_PXNQ02000007.1"/>
</dbReference>
<keyword evidence="2" id="KW-1185">Reference proteome</keyword>
<dbReference type="EMBL" id="PXNQ02000007">
    <property type="protein sequence ID" value="RNF34125.1"/>
    <property type="molecule type" value="Genomic_DNA"/>
</dbReference>
<dbReference type="AlphaFoldDB" id="A0A3R7M8R5"/>
<evidence type="ECO:0000313" key="2">
    <source>
        <dbReference type="Proteomes" id="UP000238137"/>
    </source>
</evidence>
<dbReference type="Proteomes" id="UP000238137">
    <property type="component" value="Unassembled WGS sequence"/>
</dbReference>
<protein>
    <submittedName>
        <fullName evidence="1">Uncharacterized protein</fullName>
    </submittedName>
</protein>
<proteinExistence type="predicted"/>
<sequence>MTYIAPEPVSGLAAFDWYLALVLAGAQLHGFDREAIAEFRAVPWQADPTPDRPGRVAALSALAAHGITDPVAFLQQDHHPV</sequence>
<comment type="caution">
    <text evidence="1">The sequence shown here is derived from an EMBL/GenBank/DDBJ whole genome shotgun (WGS) entry which is preliminary data.</text>
</comment>
<name>A0A3R7M8R5_9RHOB</name>
<dbReference type="OrthoDB" id="141582at2"/>
<reference evidence="1" key="1">
    <citation type="submission" date="2018-05" db="EMBL/GenBank/DDBJ databases">
        <title>Reclassification of Methylarcula marina and Methylarcula terricola as Paracoccus methylarcula sp.nov., comb.nov. and Paracoccus terricola comb.nov.</title>
        <authorList>
            <person name="Shmareva M.N."/>
            <person name="Doronina N.V."/>
            <person name="Vasilenko O.V."/>
            <person name="Tarlachkov S.V."/>
            <person name="Trotsenko Y.A."/>
        </authorList>
    </citation>
    <scope>NUCLEOTIDE SEQUENCE [LARGE SCALE GENOMIC DNA]</scope>
    <source>
        <strain evidence="1">VKM B-2159</strain>
    </source>
</reference>
<accession>A0A3R7M8R5</accession>